<reference evidence="1" key="1">
    <citation type="submission" date="2014-09" db="EMBL/GenBank/DDBJ databases">
        <authorList>
            <person name="Magalhaes I.L.F."/>
            <person name="Oliveira U."/>
            <person name="Santos F.R."/>
            <person name="Vidigal T.H.D.A."/>
            <person name="Brescovit A.D."/>
            <person name="Santos A.J."/>
        </authorList>
    </citation>
    <scope>NUCLEOTIDE SEQUENCE</scope>
    <source>
        <tissue evidence="1">Shoot tissue taken approximately 20 cm above the soil surface</tissue>
    </source>
</reference>
<protein>
    <submittedName>
        <fullName evidence="1">Uncharacterized protein</fullName>
    </submittedName>
</protein>
<dbReference type="AlphaFoldDB" id="A0A0A9FUZ0"/>
<evidence type="ECO:0000313" key="1">
    <source>
        <dbReference type="EMBL" id="JAE16660.1"/>
    </source>
</evidence>
<dbReference type="EMBL" id="GBRH01181236">
    <property type="protein sequence ID" value="JAE16660.1"/>
    <property type="molecule type" value="Transcribed_RNA"/>
</dbReference>
<organism evidence="1">
    <name type="scientific">Arundo donax</name>
    <name type="common">Giant reed</name>
    <name type="synonym">Donax arundinaceus</name>
    <dbReference type="NCBI Taxonomy" id="35708"/>
    <lineage>
        <taxon>Eukaryota</taxon>
        <taxon>Viridiplantae</taxon>
        <taxon>Streptophyta</taxon>
        <taxon>Embryophyta</taxon>
        <taxon>Tracheophyta</taxon>
        <taxon>Spermatophyta</taxon>
        <taxon>Magnoliopsida</taxon>
        <taxon>Liliopsida</taxon>
        <taxon>Poales</taxon>
        <taxon>Poaceae</taxon>
        <taxon>PACMAD clade</taxon>
        <taxon>Arundinoideae</taxon>
        <taxon>Arundineae</taxon>
        <taxon>Arundo</taxon>
    </lineage>
</organism>
<accession>A0A0A9FUZ0</accession>
<reference evidence="1" key="2">
    <citation type="journal article" date="2015" name="Data Brief">
        <title>Shoot transcriptome of the giant reed, Arundo donax.</title>
        <authorList>
            <person name="Barrero R.A."/>
            <person name="Guerrero F.D."/>
            <person name="Moolhuijzen P."/>
            <person name="Goolsby J.A."/>
            <person name="Tidwell J."/>
            <person name="Bellgard S.E."/>
            <person name="Bellgard M.I."/>
        </authorList>
    </citation>
    <scope>NUCLEOTIDE SEQUENCE</scope>
    <source>
        <tissue evidence="1">Shoot tissue taken approximately 20 cm above the soil surface</tissue>
    </source>
</reference>
<sequence length="17" mass="2076">MCMYTYYLIANKLISFT</sequence>
<name>A0A0A9FUZ0_ARUDO</name>
<proteinExistence type="predicted"/>